<keyword evidence="2" id="KW-1185">Reference proteome</keyword>
<evidence type="ECO:0000313" key="2">
    <source>
        <dbReference type="Proteomes" id="UP001642409"/>
    </source>
</evidence>
<sequence length="208" mass="22572">MQVVENSGIIGFQNSGSIQIQQTSLIFNVSGYDLKRFGIIGYATQYCTSIDLTNIKTLTIFTFSGPSSYGDIGGLLGYISAQSTIIRNAIITYSNENMNFNLSSGGLVGWTGFNSISIINTKILNSNICSLLYAGGFIGTDRAYQTNITSSTIQKVYIFSNELGIITGQTVAYGIYNIQLSKSIEIYINTILQADCGNLSNTWSITQC</sequence>
<dbReference type="EMBL" id="CAXDID020000009">
    <property type="protein sequence ID" value="CAL5978886.1"/>
    <property type="molecule type" value="Genomic_DNA"/>
</dbReference>
<dbReference type="Proteomes" id="UP001642409">
    <property type="component" value="Unassembled WGS sequence"/>
</dbReference>
<evidence type="ECO:0000313" key="1">
    <source>
        <dbReference type="EMBL" id="CAL5978886.1"/>
    </source>
</evidence>
<gene>
    <name evidence="1" type="ORF">HINF_LOCUS5033</name>
</gene>
<accession>A0ABP1GSQ2</accession>
<organism evidence="1 2">
    <name type="scientific">Hexamita inflata</name>
    <dbReference type="NCBI Taxonomy" id="28002"/>
    <lineage>
        <taxon>Eukaryota</taxon>
        <taxon>Metamonada</taxon>
        <taxon>Diplomonadida</taxon>
        <taxon>Hexamitidae</taxon>
        <taxon>Hexamitinae</taxon>
        <taxon>Hexamita</taxon>
    </lineage>
</organism>
<name>A0ABP1GSQ2_9EUKA</name>
<comment type="caution">
    <text evidence="1">The sequence shown here is derived from an EMBL/GenBank/DDBJ whole genome shotgun (WGS) entry which is preliminary data.</text>
</comment>
<proteinExistence type="predicted"/>
<reference evidence="1 2" key="1">
    <citation type="submission" date="2024-07" db="EMBL/GenBank/DDBJ databases">
        <authorList>
            <person name="Akdeniz Z."/>
        </authorList>
    </citation>
    <scope>NUCLEOTIDE SEQUENCE [LARGE SCALE GENOMIC DNA]</scope>
</reference>
<protein>
    <submittedName>
        <fullName evidence="1">Hypothetical_protein</fullName>
    </submittedName>
</protein>